<dbReference type="RefSeq" id="WP_015215461.1">
    <property type="nucleotide sequence ID" value="NC_019771.1"/>
</dbReference>
<keyword evidence="3" id="KW-1185">Reference proteome</keyword>
<reference evidence="3" key="1">
    <citation type="journal article" date="2013" name="Proc. Natl. Acad. Sci. U.S.A.">
        <title>Improving the coverage of the cyanobacterial phylum using diversity-driven genome sequencing.</title>
        <authorList>
            <person name="Shih P.M."/>
            <person name="Wu D."/>
            <person name="Latifi A."/>
            <person name="Axen S.D."/>
            <person name="Fewer D.P."/>
            <person name="Talla E."/>
            <person name="Calteau A."/>
            <person name="Cai F."/>
            <person name="Tandeau de Marsac N."/>
            <person name="Rippka R."/>
            <person name="Herdman M."/>
            <person name="Sivonen K."/>
            <person name="Coursin T."/>
            <person name="Laurent T."/>
            <person name="Goodwin L."/>
            <person name="Nolan M."/>
            <person name="Davenport K.W."/>
            <person name="Han C.S."/>
            <person name="Rubin E.M."/>
            <person name="Eisen J.A."/>
            <person name="Woyke T."/>
            <person name="Gugger M."/>
            <person name="Kerfeld C.A."/>
        </authorList>
    </citation>
    <scope>NUCLEOTIDE SEQUENCE [LARGE SCALE GENOMIC DNA]</scope>
    <source>
        <strain evidence="3">ATCC 27899 / PCC 7122</strain>
    </source>
</reference>
<dbReference type="eggNOG" id="COG3827">
    <property type="taxonomic scope" value="Bacteria"/>
</dbReference>
<dbReference type="STRING" id="272123.Anacy_3436"/>
<dbReference type="HOGENOM" id="CLU_029185_0_0_3"/>
<accession>K9ZI17</accession>
<organism evidence="2 3">
    <name type="scientific">Anabaena cylindrica (strain ATCC 27899 / PCC 7122)</name>
    <dbReference type="NCBI Taxonomy" id="272123"/>
    <lineage>
        <taxon>Bacteria</taxon>
        <taxon>Bacillati</taxon>
        <taxon>Cyanobacteriota</taxon>
        <taxon>Cyanophyceae</taxon>
        <taxon>Nostocales</taxon>
        <taxon>Nostocaceae</taxon>
        <taxon>Anabaena</taxon>
    </lineage>
</organism>
<dbReference type="Pfam" id="PF11832">
    <property type="entry name" value="DUF3352"/>
    <property type="match status" value="1"/>
</dbReference>
<dbReference type="InterPro" id="IPR021787">
    <property type="entry name" value="DUF3352"/>
</dbReference>
<keyword evidence="1" id="KW-1133">Transmembrane helix</keyword>
<dbReference type="AlphaFoldDB" id="K9ZI17"/>
<keyword evidence="1" id="KW-0812">Transmembrane</keyword>
<protein>
    <submittedName>
        <fullName evidence="2">Uncharacterized protein</fullName>
    </submittedName>
</protein>
<sequence length="556" mass="59996">MPESKSKFLVPAISAAIVVAGGIAVYMYLKSPTGDSSSPLGSAKVVPANALIATYINTDDQSWDKLRQFGNPQAQQLITKSLENVNKEIFSDSNISYETDIKPWVGGVMIAVLPPTAPTPTQPNAPIQPKQEPNILLVVGIKDKLSALNFSKKLKEQKNLQTEESDYKGQKIIASKNKGKSTYTTVLNNSQLLLAPEKQAVEKAIDTYKGEPSFATKEGASSILSKGVDVKNSLAQIYVPDYANMAQQLTALSPQARPLPPQTLAQLKQVKSMVAGIGVDDAGLRLKAVVNLDPQLSKFQYQTTPAKIVGQFPSDTFALVTGQNLNRSWQTLVEQSKDYPELKQVVEQTRGQLQQFANLDLDKDIFGWMNQEFALGAVKSSQGWLANVGFGGAIVFDTSDRKTAEATFTKLDDLAKKQSLNVAQKSIGGKNITEWQIPQQGALVAHGWLDQDTVFLAIGGPVADTLADKKGQSLDNTDTFKSVTASLQKPNAGYFYLDMDNTTSLITRFATAGQPLPPDASAILGSIRGIGVTVNSPDKSTSQMEMLLSLKPATAK</sequence>
<name>K9ZI17_ANACC</name>
<evidence type="ECO:0000313" key="3">
    <source>
        <dbReference type="Proteomes" id="UP000010474"/>
    </source>
</evidence>
<feature type="transmembrane region" description="Helical" evidence="1">
    <location>
        <begin position="9"/>
        <end position="29"/>
    </location>
</feature>
<dbReference type="Proteomes" id="UP000010474">
    <property type="component" value="Chromosome"/>
</dbReference>
<dbReference type="KEGG" id="acy:Anacy_3436"/>
<evidence type="ECO:0000313" key="2">
    <source>
        <dbReference type="EMBL" id="AFZ58836.1"/>
    </source>
</evidence>
<gene>
    <name evidence="2" type="ordered locus">Anacy_3436</name>
</gene>
<proteinExistence type="predicted"/>
<evidence type="ECO:0000256" key="1">
    <source>
        <dbReference type="SAM" id="Phobius"/>
    </source>
</evidence>
<dbReference type="OrthoDB" id="451203at2"/>
<keyword evidence="1" id="KW-0472">Membrane</keyword>
<dbReference type="EMBL" id="CP003659">
    <property type="protein sequence ID" value="AFZ58836.1"/>
    <property type="molecule type" value="Genomic_DNA"/>
</dbReference>
<dbReference type="PATRIC" id="fig|272123.3.peg.3738"/>